<protein>
    <submittedName>
        <fullName evidence="3">TRAP-type C4-dicarboxylate transport system substrate-binding protein</fullName>
    </submittedName>
</protein>
<proteinExistence type="predicted"/>
<accession>A0AAE4ARX0</accession>
<evidence type="ECO:0000256" key="1">
    <source>
        <dbReference type="ARBA" id="ARBA00022729"/>
    </source>
</evidence>
<dbReference type="EMBL" id="JAUSUL010000001">
    <property type="protein sequence ID" value="MDQ0314325.1"/>
    <property type="molecule type" value="Genomic_DNA"/>
</dbReference>
<organism evidence="3 4">
    <name type="scientific">Amorphus orientalis</name>
    <dbReference type="NCBI Taxonomy" id="649198"/>
    <lineage>
        <taxon>Bacteria</taxon>
        <taxon>Pseudomonadati</taxon>
        <taxon>Pseudomonadota</taxon>
        <taxon>Alphaproteobacteria</taxon>
        <taxon>Hyphomicrobiales</taxon>
        <taxon>Amorphaceae</taxon>
        <taxon>Amorphus</taxon>
    </lineage>
</organism>
<comment type="caution">
    <text evidence="3">The sequence shown here is derived from an EMBL/GenBank/DDBJ whole genome shotgun (WGS) entry which is preliminary data.</text>
</comment>
<dbReference type="GO" id="GO:0055085">
    <property type="term" value="P:transmembrane transport"/>
    <property type="evidence" value="ECO:0007669"/>
    <property type="project" value="InterPro"/>
</dbReference>
<dbReference type="PANTHER" id="PTHR33376">
    <property type="match status" value="1"/>
</dbReference>
<keyword evidence="4" id="KW-1185">Reference proteome</keyword>
<dbReference type="PANTHER" id="PTHR33376:SF15">
    <property type="entry name" value="BLL6794 PROTEIN"/>
    <property type="match status" value="1"/>
</dbReference>
<evidence type="ECO:0000256" key="2">
    <source>
        <dbReference type="SAM" id="SignalP"/>
    </source>
</evidence>
<dbReference type="NCBIfam" id="NF037995">
    <property type="entry name" value="TRAP_S1"/>
    <property type="match status" value="1"/>
</dbReference>
<sequence length="355" mass="38357">MRTWTKFGIGLGLAAAAAVPASAQETVDLTVVSGFSPTVAAVKMLQESFIPTVNEELAKTGNYEINWQEAFSGTLATPGGELEAVQTGLADVGVIVTAIHSDKIPLYLIGYVTPFTTTDMVLVHNVVDGLVEKYPAFNETWDKFNQVTLSASGIADNYIVCSAKPIESVDDIDGLKIGGIGPNLRWVEPIGGVGVNANLGNFYNMTQTGVTDAILVWGESVVSLKFYEVCPYYFNANLGGANTYAVNVNKQKWETLPEEVQSALETGAKAYSVAIGEFAATLGERAIETFKENGGTVVQIDEQERLEWAATLPNIAQEWADEMEAQGIPGNDILHDYMSAMREADQPIARQWDEN</sequence>
<dbReference type="Proteomes" id="UP001229244">
    <property type="component" value="Unassembled WGS sequence"/>
</dbReference>
<dbReference type="RefSeq" id="WP_306884098.1">
    <property type="nucleotide sequence ID" value="NZ_JAUSUL010000001.1"/>
</dbReference>
<name>A0AAE4ARX0_9HYPH</name>
<dbReference type="AlphaFoldDB" id="A0AAE4ARX0"/>
<evidence type="ECO:0000313" key="3">
    <source>
        <dbReference type="EMBL" id="MDQ0314325.1"/>
    </source>
</evidence>
<feature type="chain" id="PRO_5041950632" evidence="2">
    <location>
        <begin position="24"/>
        <end position="355"/>
    </location>
</feature>
<dbReference type="Gene3D" id="3.40.190.170">
    <property type="entry name" value="Bacterial extracellular solute-binding protein, family 7"/>
    <property type="match status" value="1"/>
</dbReference>
<gene>
    <name evidence="3" type="ORF">J2S73_000762</name>
</gene>
<dbReference type="InterPro" id="IPR018389">
    <property type="entry name" value="DctP_fam"/>
</dbReference>
<feature type="signal peptide" evidence="2">
    <location>
        <begin position="1"/>
        <end position="23"/>
    </location>
</feature>
<dbReference type="Pfam" id="PF03480">
    <property type="entry name" value="DctP"/>
    <property type="match status" value="1"/>
</dbReference>
<evidence type="ECO:0000313" key="4">
    <source>
        <dbReference type="Proteomes" id="UP001229244"/>
    </source>
</evidence>
<dbReference type="CDD" id="cd13666">
    <property type="entry name" value="PBP2_TRAP_DctP_like_1"/>
    <property type="match status" value="1"/>
</dbReference>
<keyword evidence="1 2" id="KW-0732">Signal</keyword>
<reference evidence="3" key="1">
    <citation type="submission" date="2023-07" db="EMBL/GenBank/DDBJ databases">
        <title>Genomic Encyclopedia of Type Strains, Phase IV (KMG-IV): sequencing the most valuable type-strain genomes for metagenomic binning, comparative biology and taxonomic classification.</title>
        <authorList>
            <person name="Goeker M."/>
        </authorList>
    </citation>
    <scope>NUCLEOTIDE SEQUENCE</scope>
    <source>
        <strain evidence="3">DSM 21202</strain>
    </source>
</reference>
<dbReference type="InterPro" id="IPR038404">
    <property type="entry name" value="TRAP_DctP_sf"/>
</dbReference>